<dbReference type="AlphaFoldDB" id="A0A0K1PLC1"/>
<organism evidence="1 2">
    <name type="scientific">Labilithrix luteola</name>
    <dbReference type="NCBI Taxonomy" id="1391654"/>
    <lineage>
        <taxon>Bacteria</taxon>
        <taxon>Pseudomonadati</taxon>
        <taxon>Myxococcota</taxon>
        <taxon>Polyangia</taxon>
        <taxon>Polyangiales</taxon>
        <taxon>Labilitrichaceae</taxon>
        <taxon>Labilithrix</taxon>
    </lineage>
</organism>
<dbReference type="Proteomes" id="UP000064967">
    <property type="component" value="Chromosome"/>
</dbReference>
<dbReference type="STRING" id="1391654.AKJ09_00992"/>
<dbReference type="RefSeq" id="WP_146645942.1">
    <property type="nucleotide sequence ID" value="NZ_CP012333.1"/>
</dbReference>
<proteinExistence type="predicted"/>
<keyword evidence="2" id="KW-1185">Reference proteome</keyword>
<dbReference type="EMBL" id="CP012333">
    <property type="protein sequence ID" value="AKU94328.1"/>
    <property type="molecule type" value="Genomic_DNA"/>
</dbReference>
<evidence type="ECO:0008006" key="3">
    <source>
        <dbReference type="Google" id="ProtNLM"/>
    </source>
</evidence>
<evidence type="ECO:0000313" key="1">
    <source>
        <dbReference type="EMBL" id="AKU94328.1"/>
    </source>
</evidence>
<accession>A0A0K1PLC1</accession>
<sequence length="255" mass="26592">MREVRPVSKLSKVPNVLPRLLGALVVVAALLFGRTARADRELIVPFHEGGHLVLDQLSGLRLSAGSGLAYAGPAGVSYRSEKADAFTPGAPSSDLKTTTFWGAPSVDVFVTDHLSIGGLVEVAHSSGSATSGGQSIDLPGTTALTFLPRVGFYAPFGDRFGLWPRAGVGWAQVQSVSFLSAGSAPVTDTFRSMILDVDITLVYRFTEVFFMKIGPEVGVTLGGRHSQVSSGISSGADAQTLQISGVVGFGANLEL</sequence>
<reference evidence="1 2" key="1">
    <citation type="submission" date="2015-08" db="EMBL/GenBank/DDBJ databases">
        <authorList>
            <person name="Babu N.S."/>
            <person name="Beckwith C.J."/>
            <person name="Beseler K.G."/>
            <person name="Brison A."/>
            <person name="Carone J.V."/>
            <person name="Caskin T.P."/>
            <person name="Diamond M."/>
            <person name="Durham M.E."/>
            <person name="Foxe J.M."/>
            <person name="Go M."/>
            <person name="Henderson B.A."/>
            <person name="Jones I.B."/>
            <person name="McGettigan J.A."/>
            <person name="Micheletti S.J."/>
            <person name="Nasrallah M.E."/>
            <person name="Ortiz D."/>
            <person name="Piller C.R."/>
            <person name="Privatt S.R."/>
            <person name="Schneider S.L."/>
            <person name="Sharp S."/>
            <person name="Smith T.C."/>
            <person name="Stanton J.D."/>
            <person name="Ullery H.E."/>
            <person name="Wilson R.J."/>
            <person name="Serrano M.G."/>
            <person name="Buck G."/>
            <person name="Lee V."/>
            <person name="Wang Y."/>
            <person name="Carvalho R."/>
            <person name="Voegtly L."/>
            <person name="Shi R."/>
            <person name="Duckworth R."/>
            <person name="Johnson A."/>
            <person name="Loviza R."/>
            <person name="Walstead R."/>
            <person name="Shah Z."/>
            <person name="Kiflezghi M."/>
            <person name="Wade K."/>
            <person name="Ball S.L."/>
            <person name="Bradley K.W."/>
            <person name="Asai D.J."/>
            <person name="Bowman C.A."/>
            <person name="Russell D.A."/>
            <person name="Pope W.H."/>
            <person name="Jacobs-Sera D."/>
            <person name="Hendrix R.W."/>
            <person name="Hatfull G.F."/>
        </authorList>
    </citation>
    <scope>NUCLEOTIDE SEQUENCE [LARGE SCALE GENOMIC DNA]</scope>
    <source>
        <strain evidence="1 2">DSM 27648</strain>
    </source>
</reference>
<name>A0A0K1PLC1_9BACT</name>
<protein>
    <recommendedName>
        <fullName evidence="3">Outer membrane protein beta-barrel domain-containing protein</fullName>
    </recommendedName>
</protein>
<evidence type="ECO:0000313" key="2">
    <source>
        <dbReference type="Proteomes" id="UP000064967"/>
    </source>
</evidence>
<gene>
    <name evidence="1" type="ORF">AKJ09_00992</name>
</gene>
<dbReference type="KEGG" id="llu:AKJ09_00992"/>
<dbReference type="OrthoDB" id="5512197at2"/>